<sequence length="323" mass="37549">MTKSHSVDILNSGFVIKTAKTSEFNEKLHCEIEKIKVLCQIYPNLIVPILHDGSADGRRFYILEKKHGSSLSKIVFDNDYPIKRRRKIICQALDQIKSAIEIECSKKNDVFDNINLRLLEEWDKLSSIHELFDTPIMFEGRKAFITGRSIVEKALHLSNTEKFISIENAHCNFHFGNVIFNEIKNAISFIDPDCTMNGVDPYFGYSRFVFSFWHELANEIQDAVKIIPVENNMLFTIQNDDHRNIVQSITELQYISGISRWIDKSDYKRFYTLTVLCFLRSIRINGDLKEWKAPQHPRTATPSEILFLGLHYYLESLPANTYQ</sequence>
<keyword evidence="2" id="KW-1185">Reference proteome</keyword>
<protein>
    <recommendedName>
        <fullName evidence="3">Phosphotransferase family enzyme</fullName>
    </recommendedName>
</protein>
<dbReference type="InterPro" id="IPR011009">
    <property type="entry name" value="Kinase-like_dom_sf"/>
</dbReference>
<gene>
    <name evidence="1" type="ORF">DFP80_104165</name>
</gene>
<dbReference type="AlphaFoldDB" id="A0A366JBB6"/>
<dbReference type="OrthoDB" id="6505941at2"/>
<comment type="caution">
    <text evidence="1">The sequence shown here is derived from an EMBL/GenBank/DDBJ whole genome shotgun (WGS) entry which is preliminary data.</text>
</comment>
<dbReference type="EMBL" id="QNSE01000004">
    <property type="protein sequence ID" value="RBP84262.1"/>
    <property type="molecule type" value="Genomic_DNA"/>
</dbReference>
<evidence type="ECO:0008006" key="3">
    <source>
        <dbReference type="Google" id="ProtNLM"/>
    </source>
</evidence>
<dbReference type="RefSeq" id="WP_113915911.1">
    <property type="nucleotide sequence ID" value="NZ_QNSE01000004.1"/>
</dbReference>
<accession>A0A366JBB6</accession>
<evidence type="ECO:0000313" key="1">
    <source>
        <dbReference type="EMBL" id="RBP84262.1"/>
    </source>
</evidence>
<proteinExistence type="predicted"/>
<dbReference type="Proteomes" id="UP000252792">
    <property type="component" value="Unassembled WGS sequence"/>
</dbReference>
<reference evidence="1 2" key="1">
    <citation type="submission" date="2018-06" db="EMBL/GenBank/DDBJ databases">
        <title>Genomic Encyclopedia of Type Strains, Phase III (KMG-III): the genomes of soil and plant-associated and newly described type strains.</title>
        <authorList>
            <person name="Whitman W."/>
        </authorList>
    </citation>
    <scope>NUCLEOTIDE SEQUENCE [LARGE SCALE GENOMIC DNA]</scope>
    <source>
        <strain evidence="1 2">CECT 7377</strain>
    </source>
</reference>
<organism evidence="1 2">
    <name type="scientific">Marinomonas rhizomae</name>
    <dbReference type="NCBI Taxonomy" id="491948"/>
    <lineage>
        <taxon>Bacteria</taxon>
        <taxon>Pseudomonadati</taxon>
        <taxon>Pseudomonadota</taxon>
        <taxon>Gammaproteobacteria</taxon>
        <taxon>Oceanospirillales</taxon>
        <taxon>Oceanospirillaceae</taxon>
        <taxon>Marinomonas</taxon>
    </lineage>
</organism>
<name>A0A366JBB6_9GAMM</name>
<evidence type="ECO:0000313" key="2">
    <source>
        <dbReference type="Proteomes" id="UP000252792"/>
    </source>
</evidence>
<dbReference type="SUPFAM" id="SSF56112">
    <property type="entry name" value="Protein kinase-like (PK-like)"/>
    <property type="match status" value="1"/>
</dbReference>